<sequence length="471" mass="46821">MHVAQGDRYQTGGDALAGHLDGVGVGAAAVGVGFDADGHLQGLGRVLQRPEQAGVDVGADAQHRPAAQFGQFAIARARSLGVGDVDSHGRVGPPGVGAGVGSQEGLLFLRRRHGDDVPGVAALLQLLQADGHRRHRGAVIERLAGGAIVEQLAQRLAKGDEIADRHQLAHLLDGQAQVENQGVPAIRLAALFLRQQVIGQAAQHAGQLTLTVDDGRLAQQVAAIDPAQLGDAQEAVAVVLDDARDHEAQFVLVGGQQDGGARGAGLARAALDAQQAAHAVGDDLIDQRPPDFGDGGGDAPLVARGAGGFGELFQASECIHRRPLFGNQVQGVGVRVGVPVRSSSVTSRVGVTVSVGVSVGVMVSVAVSVGVGVAVAVSVGVGVAVAVLVGVAVVVAVVVAVAVAVSVGVGVTDAVTVASGVGEPGGVSETTAGGGRVGSSVGVGEAVTASVGVGVAPPRLGARAKRTMPDK</sequence>
<keyword evidence="1" id="KW-0472">Membrane</keyword>
<dbReference type="AlphaFoldDB" id="A0A160SZU6"/>
<name>A0A160SZU6_9CHLR</name>
<evidence type="ECO:0000313" key="2">
    <source>
        <dbReference type="EMBL" id="CUS01928.1"/>
    </source>
</evidence>
<evidence type="ECO:0000256" key="1">
    <source>
        <dbReference type="SAM" id="Phobius"/>
    </source>
</evidence>
<feature type="transmembrane region" description="Helical" evidence="1">
    <location>
        <begin position="351"/>
        <end position="377"/>
    </location>
</feature>
<protein>
    <submittedName>
        <fullName evidence="2">Uncharacterized protein</fullName>
    </submittedName>
</protein>
<dbReference type="Proteomes" id="UP000215027">
    <property type="component" value="Chromosome I"/>
</dbReference>
<feature type="transmembrane region" description="Helical" evidence="1">
    <location>
        <begin position="383"/>
        <end position="405"/>
    </location>
</feature>
<evidence type="ECO:0000313" key="3">
    <source>
        <dbReference type="Proteomes" id="UP000215027"/>
    </source>
</evidence>
<dbReference type="EMBL" id="LN890655">
    <property type="protein sequence ID" value="CUS01928.1"/>
    <property type="molecule type" value="Genomic_DNA"/>
</dbReference>
<proteinExistence type="predicted"/>
<organism evidence="2 3">
    <name type="scientific">Candidatus Promineifilum breve</name>
    <dbReference type="NCBI Taxonomy" id="1806508"/>
    <lineage>
        <taxon>Bacteria</taxon>
        <taxon>Bacillati</taxon>
        <taxon>Chloroflexota</taxon>
        <taxon>Ardenticatenia</taxon>
        <taxon>Candidatus Promineifilales</taxon>
        <taxon>Candidatus Promineifilaceae</taxon>
        <taxon>Candidatus Promineifilum</taxon>
    </lineage>
</organism>
<keyword evidence="1" id="KW-1133">Transmembrane helix</keyword>
<keyword evidence="3" id="KW-1185">Reference proteome</keyword>
<reference evidence="2" key="1">
    <citation type="submission" date="2016-01" db="EMBL/GenBank/DDBJ databases">
        <authorList>
            <person name="Mcilroy J.S."/>
            <person name="Karst M S."/>
            <person name="Albertsen M."/>
        </authorList>
    </citation>
    <scope>NUCLEOTIDE SEQUENCE</scope>
    <source>
        <strain evidence="2">Cfx-K</strain>
    </source>
</reference>
<gene>
    <name evidence="2" type="ORF">CFX0092_A0047</name>
</gene>
<keyword evidence="1" id="KW-0812">Transmembrane</keyword>
<dbReference type="KEGG" id="pbf:CFX0092_A0047"/>
<accession>A0A160SZU6</accession>